<evidence type="ECO:0000313" key="1">
    <source>
        <dbReference type="EMBL" id="MBZ6067932.1"/>
    </source>
</evidence>
<keyword evidence="2" id="KW-1185">Reference proteome</keyword>
<sequence>MNNVVSCFLAVCLIAACAYPEKATCQIGERQASASEMLNGITQKHPVTYIQLAAELFNQGKKDEAVVWYYVGQMRYRAHLMANPDLEPSGEPALYSSLMQVVGQPINEYAGSDADNWERLITKAIAWNAEHENAFTPKSRFPEIYREVEDNFMEFKKYVAENKADIIKARKENGLSGG</sequence>
<dbReference type="RefSeq" id="WP_005352304.1">
    <property type="nucleotide sequence ID" value="NZ_JAIRBT010000030.1"/>
</dbReference>
<accession>A0ABS7VEW5</accession>
<evidence type="ECO:0008006" key="3">
    <source>
        <dbReference type="Google" id="ProtNLM"/>
    </source>
</evidence>
<evidence type="ECO:0000313" key="2">
    <source>
        <dbReference type="Proteomes" id="UP000774958"/>
    </source>
</evidence>
<organism evidence="1 2">
    <name type="scientific">Aeromonas schubertii</name>
    <dbReference type="NCBI Taxonomy" id="652"/>
    <lineage>
        <taxon>Bacteria</taxon>
        <taxon>Pseudomonadati</taxon>
        <taxon>Pseudomonadota</taxon>
        <taxon>Gammaproteobacteria</taxon>
        <taxon>Aeromonadales</taxon>
        <taxon>Aeromonadaceae</taxon>
        <taxon>Aeromonas</taxon>
    </lineage>
</organism>
<proteinExistence type="predicted"/>
<comment type="caution">
    <text evidence="1">The sequence shown here is derived from an EMBL/GenBank/DDBJ whole genome shotgun (WGS) entry which is preliminary data.</text>
</comment>
<protein>
    <recommendedName>
        <fullName evidence="3">Lipoprotein</fullName>
    </recommendedName>
</protein>
<reference evidence="1 2" key="1">
    <citation type="submission" date="2021-09" db="EMBL/GenBank/DDBJ databases">
        <title>Aeromonas schubertii isolated from Asian sea bass.</title>
        <authorList>
            <person name="Pinpimai K."/>
        </authorList>
    </citation>
    <scope>NUCLEOTIDE SEQUENCE [LARGE SCALE GENOMIC DNA]</scope>
    <source>
        <strain evidence="1 2">CHULA2021a</strain>
    </source>
</reference>
<dbReference type="Proteomes" id="UP000774958">
    <property type="component" value="Unassembled WGS sequence"/>
</dbReference>
<gene>
    <name evidence="1" type="ORF">LA374_17200</name>
</gene>
<name>A0ABS7VEW5_9GAMM</name>
<dbReference type="EMBL" id="JAIRBT010000030">
    <property type="protein sequence ID" value="MBZ6067932.1"/>
    <property type="molecule type" value="Genomic_DNA"/>
</dbReference>